<dbReference type="InterPro" id="IPR029753">
    <property type="entry name" value="D-isomer_DH_CS"/>
</dbReference>
<dbReference type="InterPro" id="IPR006139">
    <property type="entry name" value="D-isomer_2_OHA_DH_cat_dom"/>
</dbReference>
<dbReference type="SUPFAM" id="SSF52283">
    <property type="entry name" value="Formate/glycerate dehydrogenase catalytic domain-like"/>
    <property type="match status" value="1"/>
</dbReference>
<dbReference type="Proteomes" id="UP000054007">
    <property type="component" value="Unassembled WGS sequence"/>
</dbReference>
<evidence type="ECO:0000256" key="1">
    <source>
        <dbReference type="ARBA" id="ARBA00023002"/>
    </source>
</evidence>
<evidence type="ECO:0000313" key="6">
    <source>
        <dbReference type="Proteomes" id="UP000054007"/>
    </source>
</evidence>
<dbReference type="GO" id="GO:0016618">
    <property type="term" value="F:hydroxypyruvate reductase [NAD(P)H] activity"/>
    <property type="evidence" value="ECO:0007669"/>
    <property type="project" value="TreeGrafter"/>
</dbReference>
<reference evidence="5 6" key="1">
    <citation type="journal article" date="2015" name="Fungal Genet. Biol.">
        <title>Evolution of novel wood decay mechanisms in Agaricales revealed by the genome sequences of Fistulina hepatica and Cylindrobasidium torrendii.</title>
        <authorList>
            <person name="Floudas D."/>
            <person name="Held B.W."/>
            <person name="Riley R."/>
            <person name="Nagy L.G."/>
            <person name="Koehler G."/>
            <person name="Ransdell A.S."/>
            <person name="Younus H."/>
            <person name="Chow J."/>
            <person name="Chiniquy J."/>
            <person name="Lipzen A."/>
            <person name="Tritt A."/>
            <person name="Sun H."/>
            <person name="Haridas S."/>
            <person name="LaButti K."/>
            <person name="Ohm R.A."/>
            <person name="Kues U."/>
            <person name="Blanchette R.A."/>
            <person name="Grigoriev I.V."/>
            <person name="Minto R.E."/>
            <person name="Hibbett D.S."/>
        </authorList>
    </citation>
    <scope>NUCLEOTIDE SEQUENCE [LARGE SCALE GENOMIC DNA]</scope>
    <source>
        <strain evidence="5 6">FP15055 ss-10</strain>
    </source>
</reference>
<dbReference type="SUPFAM" id="SSF51735">
    <property type="entry name" value="NAD(P)-binding Rossmann-fold domains"/>
    <property type="match status" value="1"/>
</dbReference>
<dbReference type="InterPro" id="IPR006140">
    <property type="entry name" value="D-isomer_DH_NAD-bd"/>
</dbReference>
<dbReference type="InterPro" id="IPR036291">
    <property type="entry name" value="NAD(P)-bd_dom_sf"/>
</dbReference>
<comment type="similarity">
    <text evidence="2">Belongs to the D-isomer specific 2-hydroxyacid dehydrogenase family.</text>
</comment>
<feature type="domain" description="D-isomer specific 2-hydroxyacid dehydrogenase catalytic" evidence="3">
    <location>
        <begin position="9"/>
        <end position="331"/>
    </location>
</feature>
<evidence type="ECO:0000259" key="3">
    <source>
        <dbReference type="Pfam" id="PF00389"/>
    </source>
</evidence>
<sequence>MSSSSKPRVVVTRSLGPQVMGPFEARGDVEVDCWPEDTVVDRAWLLEHVKGAAGLLVAFGEKVNTELLDAAGPSLKVVSTMSVGYDHFDVPEIKKRGIKMGYTPGVLTNAVADLTILLILMASRNAGYTSALVQRGDWPSSPWSPYAFCGPQLSTIPSSPKRTIGFLGFGRIAQATLTRLIAFGVTDVVYTTRSLSADKDAEYAKQFPTLNSIKGVSLEDMAKQSDIVVLLAPGGDATYHMIGEAFLRQMKPTAILVNAGRGTVVDSDALAKALKEGWLCSAGLDVVEGEPNVGKDHPLVKEAKCVILPHLGSATIETRLGMANLAVQNVLGGLGLCEMGEVLDP</sequence>
<keyword evidence="1 2" id="KW-0560">Oxidoreductase</keyword>
<feature type="domain" description="D-isomer specific 2-hydroxyacid dehydrogenase NAD-binding" evidence="4">
    <location>
        <begin position="117"/>
        <end position="312"/>
    </location>
</feature>
<name>A0A0D7B1E2_9AGAR</name>
<organism evidence="5 6">
    <name type="scientific">Cylindrobasidium torrendii FP15055 ss-10</name>
    <dbReference type="NCBI Taxonomy" id="1314674"/>
    <lineage>
        <taxon>Eukaryota</taxon>
        <taxon>Fungi</taxon>
        <taxon>Dikarya</taxon>
        <taxon>Basidiomycota</taxon>
        <taxon>Agaricomycotina</taxon>
        <taxon>Agaricomycetes</taxon>
        <taxon>Agaricomycetidae</taxon>
        <taxon>Agaricales</taxon>
        <taxon>Marasmiineae</taxon>
        <taxon>Physalacriaceae</taxon>
        <taxon>Cylindrobasidium</taxon>
    </lineage>
</organism>
<dbReference type="STRING" id="1314674.A0A0D7B1E2"/>
<dbReference type="PROSITE" id="PS00671">
    <property type="entry name" value="D_2_HYDROXYACID_DH_3"/>
    <property type="match status" value="1"/>
</dbReference>
<dbReference type="AlphaFoldDB" id="A0A0D7B1E2"/>
<dbReference type="Gene3D" id="3.40.50.720">
    <property type="entry name" value="NAD(P)-binding Rossmann-like Domain"/>
    <property type="match status" value="2"/>
</dbReference>
<dbReference type="EMBL" id="KN880644">
    <property type="protein sequence ID" value="KIY64287.1"/>
    <property type="molecule type" value="Genomic_DNA"/>
</dbReference>
<dbReference type="Pfam" id="PF00389">
    <property type="entry name" value="2-Hacid_dh"/>
    <property type="match status" value="1"/>
</dbReference>
<dbReference type="OrthoDB" id="9991913at2759"/>
<dbReference type="Pfam" id="PF02826">
    <property type="entry name" value="2-Hacid_dh_C"/>
    <property type="match status" value="1"/>
</dbReference>
<evidence type="ECO:0000313" key="5">
    <source>
        <dbReference type="EMBL" id="KIY64287.1"/>
    </source>
</evidence>
<dbReference type="GO" id="GO:0030267">
    <property type="term" value="F:glyoxylate reductase (NADPH) activity"/>
    <property type="evidence" value="ECO:0007669"/>
    <property type="project" value="TreeGrafter"/>
</dbReference>
<dbReference type="GO" id="GO:0005829">
    <property type="term" value="C:cytosol"/>
    <property type="evidence" value="ECO:0007669"/>
    <property type="project" value="TreeGrafter"/>
</dbReference>
<keyword evidence="6" id="KW-1185">Reference proteome</keyword>
<proteinExistence type="inferred from homology"/>
<dbReference type="GO" id="GO:0051287">
    <property type="term" value="F:NAD binding"/>
    <property type="evidence" value="ECO:0007669"/>
    <property type="project" value="InterPro"/>
</dbReference>
<accession>A0A0D7B1E2</accession>
<dbReference type="PANTHER" id="PTHR10996:SF277">
    <property type="entry name" value="GLYOXYLATE REDUCTASE_HYDROXYPYRUVATE REDUCTASE"/>
    <property type="match status" value="1"/>
</dbReference>
<dbReference type="PANTHER" id="PTHR10996">
    <property type="entry name" value="2-HYDROXYACID DEHYDROGENASE-RELATED"/>
    <property type="match status" value="1"/>
</dbReference>
<evidence type="ECO:0000256" key="2">
    <source>
        <dbReference type="RuleBase" id="RU003719"/>
    </source>
</evidence>
<gene>
    <name evidence="5" type="ORF">CYLTODRAFT_381079</name>
</gene>
<protein>
    <recommendedName>
        <fullName evidence="7">Glyoxylate reductase</fullName>
    </recommendedName>
</protein>
<dbReference type="InterPro" id="IPR050223">
    <property type="entry name" value="D-isomer_2-hydroxyacid_DH"/>
</dbReference>
<evidence type="ECO:0000259" key="4">
    <source>
        <dbReference type="Pfam" id="PF02826"/>
    </source>
</evidence>
<evidence type="ECO:0008006" key="7">
    <source>
        <dbReference type="Google" id="ProtNLM"/>
    </source>
</evidence>
<dbReference type="CDD" id="cd05301">
    <property type="entry name" value="GDH"/>
    <property type="match status" value="1"/>
</dbReference>